<keyword evidence="5" id="KW-1015">Disulfide bond</keyword>
<evidence type="ECO:0000256" key="4">
    <source>
        <dbReference type="ARBA" id="ARBA00023125"/>
    </source>
</evidence>
<keyword evidence="6" id="KW-0010">Activator</keyword>
<evidence type="ECO:0000256" key="5">
    <source>
        <dbReference type="ARBA" id="ARBA00023157"/>
    </source>
</evidence>
<dbReference type="AlphaFoldDB" id="A0A0P0R9A4"/>
<organism evidence="9 10">
    <name type="scientific">Paraburkholderia caribensis MBA4</name>
    <dbReference type="NCBI Taxonomy" id="1323664"/>
    <lineage>
        <taxon>Bacteria</taxon>
        <taxon>Pseudomonadati</taxon>
        <taxon>Pseudomonadota</taxon>
        <taxon>Betaproteobacteria</taxon>
        <taxon>Burkholderiales</taxon>
        <taxon>Burkholderiaceae</taxon>
        <taxon>Paraburkholderia</taxon>
    </lineage>
</organism>
<keyword evidence="9" id="KW-0282">Flagellum</keyword>
<name>A0A0P0R9A4_9BURK</name>
<dbReference type="GeneID" id="69968930"/>
<evidence type="ECO:0000313" key="9">
    <source>
        <dbReference type="EMBL" id="ALL64796.1"/>
    </source>
</evidence>
<reference evidence="9 10" key="1">
    <citation type="journal article" date="2014" name="Genome Announc.">
        <title>Draft Genome Sequence of the Haloacid-Degrading Burkholderia caribensis Strain MBA4.</title>
        <authorList>
            <person name="Pan Y."/>
            <person name="Kong K.F."/>
            <person name="Tsang J.S."/>
        </authorList>
    </citation>
    <scope>NUCLEOTIDE SEQUENCE [LARGE SCALE GENOMIC DNA]</scope>
    <source>
        <strain evidence="9 10">MBA4</strain>
    </source>
</reference>
<dbReference type="SUPFAM" id="SSF63592">
    <property type="entry name" value="Flagellar transcriptional activator FlhD"/>
    <property type="match status" value="1"/>
</dbReference>
<dbReference type="GO" id="GO:0003677">
    <property type="term" value="F:DNA binding"/>
    <property type="evidence" value="ECO:0007669"/>
    <property type="project" value="UniProtKB-KW"/>
</dbReference>
<evidence type="ECO:0000256" key="3">
    <source>
        <dbReference type="ARBA" id="ARBA00023015"/>
    </source>
</evidence>
<keyword evidence="3" id="KW-0805">Transcription regulation</keyword>
<keyword evidence="9" id="KW-0969">Cilium</keyword>
<evidence type="ECO:0000256" key="7">
    <source>
        <dbReference type="ARBA" id="ARBA00023163"/>
    </source>
</evidence>
<evidence type="ECO:0000256" key="8">
    <source>
        <dbReference type="ARBA" id="ARBA00025431"/>
    </source>
</evidence>
<dbReference type="InterPro" id="IPR036194">
    <property type="entry name" value="FlhD_sf"/>
</dbReference>
<protein>
    <submittedName>
        <fullName evidence="9">Flagellar transcriptional activator FlhD</fullName>
    </submittedName>
</protein>
<dbReference type="Proteomes" id="UP000019146">
    <property type="component" value="Chromosome 1"/>
</dbReference>
<keyword evidence="4" id="KW-0238">DNA-binding</keyword>
<dbReference type="GO" id="GO:0044780">
    <property type="term" value="P:bacterial-type flagellum assembly"/>
    <property type="evidence" value="ECO:0007669"/>
    <property type="project" value="InterPro"/>
</dbReference>
<keyword evidence="1" id="KW-0963">Cytoplasm</keyword>
<evidence type="ECO:0000256" key="1">
    <source>
        <dbReference type="ARBA" id="ARBA00022490"/>
    </source>
</evidence>
<sequence length="96" mass="10679">MDHNETLNEIREVNLSFLSLAQRLARLDRPRAMRLLRVGEESLNEIASLPPEQIARLAATNMLFCRFALDDCALLASLVHGVPRGAERKTAEPLAA</sequence>
<dbReference type="GO" id="GO:0045893">
    <property type="term" value="P:positive regulation of DNA-templated transcription"/>
    <property type="evidence" value="ECO:0007669"/>
    <property type="project" value="InterPro"/>
</dbReference>
<keyword evidence="2" id="KW-1005">Bacterial flagellum biogenesis</keyword>
<accession>A0A0P0R9A4</accession>
<dbReference type="RefSeq" id="WP_036004426.1">
    <property type="nucleotide sequence ID" value="NZ_CP012746.1"/>
</dbReference>
<keyword evidence="7" id="KW-0804">Transcription</keyword>
<dbReference type="Pfam" id="PF05247">
    <property type="entry name" value="FlhD"/>
    <property type="match status" value="1"/>
</dbReference>
<comment type="function">
    <text evidence="8">Functions in complex with FlhC as a master transcriptional regulator that regulates transcription of several flagellar and non-flagellar operons by binding to their promoter region. Activates expression of class 2 flagellar genes, including fliA, which is a flagellum-specific sigma factor that turns on the class 3 genes. Also regulates genes whose products function in a variety of physiological pathways.</text>
</comment>
<gene>
    <name evidence="9" type="ORF">K788_0002304</name>
</gene>
<dbReference type="Gene3D" id="1.10.4000.10">
    <property type="entry name" value="Flagellar transcriptional activator FlhD"/>
    <property type="match status" value="1"/>
</dbReference>
<evidence type="ECO:0000256" key="2">
    <source>
        <dbReference type="ARBA" id="ARBA00022795"/>
    </source>
</evidence>
<evidence type="ECO:0000313" key="10">
    <source>
        <dbReference type="Proteomes" id="UP000019146"/>
    </source>
</evidence>
<evidence type="ECO:0000256" key="6">
    <source>
        <dbReference type="ARBA" id="ARBA00023159"/>
    </source>
</evidence>
<dbReference type="KEGG" id="bcai:K788_0002304"/>
<proteinExistence type="predicted"/>
<dbReference type="EMBL" id="CP012746">
    <property type="protein sequence ID" value="ALL64796.1"/>
    <property type="molecule type" value="Genomic_DNA"/>
</dbReference>
<keyword evidence="9" id="KW-0966">Cell projection</keyword>
<dbReference type="InterPro" id="IPR023559">
    <property type="entry name" value="Flagellar_FlhD"/>
</dbReference>